<reference evidence="2 3" key="1">
    <citation type="submission" date="2013-04" db="EMBL/GenBank/DDBJ databases">
        <title>Shimia sp. 22II-S11-Z10 Genome Sequencing.</title>
        <authorList>
            <person name="Lai Q."/>
            <person name="Li G."/>
            <person name="Shao Z."/>
        </authorList>
    </citation>
    <scope>NUCLEOTIDE SEQUENCE [LARGE SCALE GENOMIC DNA]</scope>
    <source>
        <strain evidence="3">22II-S11-Z10</strain>
    </source>
</reference>
<dbReference type="eggNOG" id="COG2861">
    <property type="taxonomic scope" value="Bacteria"/>
</dbReference>
<dbReference type="EMBL" id="AQQY01000001">
    <property type="protein sequence ID" value="KCV83420.1"/>
    <property type="molecule type" value="Genomic_DNA"/>
</dbReference>
<name>A0A058ZQ89_9RHOB</name>
<feature type="compositionally biased region" description="Low complexity" evidence="1">
    <location>
        <begin position="191"/>
        <end position="208"/>
    </location>
</feature>
<protein>
    <submittedName>
        <fullName evidence="2">YibQ protein</fullName>
    </submittedName>
</protein>
<accession>A0A058ZQ89</accession>
<comment type="caution">
    <text evidence="2">The sequence shown here is derived from an EMBL/GenBank/DDBJ whole genome shotgun (WGS) entry which is preliminary data.</text>
</comment>
<organism evidence="2 3">
    <name type="scientific">Actibacterium atlanticum</name>
    <dbReference type="NCBI Taxonomy" id="1461693"/>
    <lineage>
        <taxon>Bacteria</taxon>
        <taxon>Pseudomonadati</taxon>
        <taxon>Pseudomonadota</taxon>
        <taxon>Alphaproteobacteria</taxon>
        <taxon>Rhodobacterales</taxon>
        <taxon>Roseobacteraceae</taxon>
        <taxon>Actibacterium</taxon>
    </lineage>
</organism>
<dbReference type="Gene3D" id="3.20.20.370">
    <property type="entry name" value="Glycoside hydrolase/deacetylase"/>
    <property type="match status" value="1"/>
</dbReference>
<dbReference type="STRING" id="1461693.ATO10_01625"/>
<sequence length="467" mass="47909">MRSVAGGLTWGVVASAVGLTVFSLTAPMRDSSSFAPSVPATDSTPDTTPPQMEPAAAPETVPVVPLEPDAEPVEAPTTGQVDLPPGSEFNKPAEDGAATVSQPDDPAVPGTSAPALPGGSTQVEPPNPDTNPGSAPAPGTAVPDGITAPDAAVTDPALPPTGEEPVLPNPESATPQVPEADPAPTPPIGQIGEAPAPIGSGAAAIGLPQPGFTFETPNVRTGRLPSVGQDPEPAPEVDPEPVNLGALARNAVPFKRSGDKPLMSIVIVDEGDSGLDRATLSTISFPVAFAIDAARPDAVEAMRAYRKAGFETILMTGGLPAGATPQDLEVTLQSYMAQMDQTIALMDVEGGILGSSRALQTQLIQIAEDSGHGVVSFDRGLKTIDQMAKAAKVPSALIYRSIDDQAESAPVIRRVLKRAAFKAGQDGAVVMLGHSRPETVTALFEWALEGSTEVDLAPLSEVLKFRW</sequence>
<keyword evidence="3" id="KW-1185">Reference proteome</keyword>
<proteinExistence type="predicted"/>
<evidence type="ECO:0000313" key="2">
    <source>
        <dbReference type="EMBL" id="KCV83420.1"/>
    </source>
</evidence>
<feature type="region of interest" description="Disordered" evidence="1">
    <location>
        <begin position="29"/>
        <end position="241"/>
    </location>
</feature>
<dbReference type="InterPro" id="IPR006837">
    <property type="entry name" value="Divergent_DAC"/>
</dbReference>
<dbReference type="Pfam" id="PF04748">
    <property type="entry name" value="Polysacc_deac_2"/>
    <property type="match status" value="1"/>
</dbReference>
<dbReference type="RefSeq" id="WP_051597884.1">
    <property type="nucleotide sequence ID" value="NZ_AQQY01000001.1"/>
</dbReference>
<dbReference type="Proteomes" id="UP000024836">
    <property type="component" value="Unassembled WGS sequence"/>
</dbReference>
<evidence type="ECO:0000313" key="3">
    <source>
        <dbReference type="Proteomes" id="UP000024836"/>
    </source>
</evidence>
<feature type="compositionally biased region" description="Low complexity" evidence="1">
    <location>
        <begin position="36"/>
        <end position="46"/>
    </location>
</feature>
<dbReference type="SUPFAM" id="SSF88713">
    <property type="entry name" value="Glycoside hydrolase/deacetylase"/>
    <property type="match status" value="1"/>
</dbReference>
<evidence type="ECO:0000256" key="1">
    <source>
        <dbReference type="SAM" id="MobiDB-lite"/>
    </source>
</evidence>
<dbReference type="CDD" id="cd10936">
    <property type="entry name" value="CE4_DAC2"/>
    <property type="match status" value="1"/>
</dbReference>
<gene>
    <name evidence="2" type="ORF">ATO10_01625</name>
</gene>
<dbReference type="AlphaFoldDB" id="A0A058ZQ89"/>
<dbReference type="GO" id="GO:0005975">
    <property type="term" value="P:carbohydrate metabolic process"/>
    <property type="evidence" value="ECO:0007669"/>
    <property type="project" value="InterPro"/>
</dbReference>
<dbReference type="OrthoDB" id="7658418at2"/>
<dbReference type="InterPro" id="IPR011330">
    <property type="entry name" value="Glyco_hydro/deAcase_b/a-brl"/>
</dbReference>
<feature type="compositionally biased region" description="Low complexity" evidence="1">
    <location>
        <begin position="53"/>
        <end position="67"/>
    </location>
</feature>